<evidence type="ECO:0000259" key="8">
    <source>
        <dbReference type="Pfam" id="PF16198"/>
    </source>
</evidence>
<dbReference type="EMBL" id="JACSNR010000005">
    <property type="protein sequence ID" value="MBM6923199.1"/>
    <property type="molecule type" value="Genomic_DNA"/>
</dbReference>
<proteinExistence type="inferred from homology"/>
<comment type="catalytic activity">
    <reaction evidence="1 5">
        <text>uridine(55) in tRNA = pseudouridine(55) in tRNA</text>
        <dbReference type="Rhea" id="RHEA:42532"/>
        <dbReference type="Rhea" id="RHEA-COMP:10101"/>
        <dbReference type="Rhea" id="RHEA-COMP:10102"/>
        <dbReference type="ChEBI" id="CHEBI:65314"/>
        <dbReference type="ChEBI" id="CHEBI:65315"/>
        <dbReference type="EC" id="5.4.99.25"/>
    </reaction>
</comment>
<evidence type="ECO:0000256" key="4">
    <source>
        <dbReference type="ARBA" id="ARBA00023235"/>
    </source>
</evidence>
<dbReference type="GO" id="GO:0160148">
    <property type="term" value="F:tRNA pseudouridine(55) synthase activity"/>
    <property type="evidence" value="ECO:0007669"/>
    <property type="project" value="UniProtKB-EC"/>
</dbReference>
<dbReference type="InterPro" id="IPR002501">
    <property type="entry name" value="PsdUridine_synth_N"/>
</dbReference>
<dbReference type="Pfam" id="PF16198">
    <property type="entry name" value="TruB_C_2"/>
    <property type="match status" value="1"/>
</dbReference>
<evidence type="ECO:0000256" key="2">
    <source>
        <dbReference type="ARBA" id="ARBA00005642"/>
    </source>
</evidence>
<feature type="domain" description="Pseudouridine synthase II N-terminal" evidence="6">
    <location>
        <begin position="24"/>
        <end position="171"/>
    </location>
</feature>
<evidence type="ECO:0000259" key="7">
    <source>
        <dbReference type="Pfam" id="PF09157"/>
    </source>
</evidence>
<comment type="function">
    <text evidence="5">Responsible for synthesis of pseudouridine from uracil-55 in the psi GC loop of transfer RNAs.</text>
</comment>
<dbReference type="RefSeq" id="WP_177502219.1">
    <property type="nucleotide sequence ID" value="NZ_JACSNR010000005.1"/>
</dbReference>
<keyword evidence="3 5" id="KW-0819">tRNA processing</keyword>
<dbReference type="Proteomes" id="UP000724149">
    <property type="component" value="Unassembled WGS sequence"/>
</dbReference>
<keyword evidence="4 5" id="KW-0413">Isomerase</keyword>
<feature type="domain" description="tRNA pseudouridylate synthase B C-terminal" evidence="8">
    <location>
        <begin position="172"/>
        <end position="229"/>
    </location>
</feature>
<dbReference type="NCBIfam" id="TIGR00431">
    <property type="entry name" value="TruB"/>
    <property type="match status" value="1"/>
</dbReference>
<evidence type="ECO:0000256" key="5">
    <source>
        <dbReference type="HAMAP-Rule" id="MF_01080"/>
    </source>
</evidence>
<reference evidence="9 10" key="1">
    <citation type="journal article" date="2021" name="Sci. Rep.">
        <title>The distribution of antibiotic resistance genes in chicken gut microbiota commensals.</title>
        <authorList>
            <person name="Juricova H."/>
            <person name="Matiasovicova J."/>
            <person name="Kubasova T."/>
            <person name="Cejkova D."/>
            <person name="Rychlik I."/>
        </authorList>
    </citation>
    <scope>NUCLEOTIDE SEQUENCE [LARGE SCALE GENOMIC DNA]</scope>
    <source>
        <strain evidence="9 10">An564</strain>
    </source>
</reference>
<evidence type="ECO:0000256" key="3">
    <source>
        <dbReference type="ARBA" id="ARBA00022694"/>
    </source>
</evidence>
<keyword evidence="10" id="KW-1185">Reference proteome</keyword>
<dbReference type="Pfam" id="PF09157">
    <property type="entry name" value="TruB-C_2"/>
    <property type="match status" value="1"/>
</dbReference>
<feature type="domain" description="tRNA pseudouridine synthase II TruB subfamily 1 C-terminal" evidence="7">
    <location>
        <begin position="234"/>
        <end position="292"/>
    </location>
</feature>
<dbReference type="PANTHER" id="PTHR13767:SF2">
    <property type="entry name" value="PSEUDOURIDYLATE SYNTHASE TRUB1"/>
    <property type="match status" value="1"/>
</dbReference>
<dbReference type="PANTHER" id="PTHR13767">
    <property type="entry name" value="TRNA-PSEUDOURIDINE SYNTHASE"/>
    <property type="match status" value="1"/>
</dbReference>
<dbReference type="InterPro" id="IPR015240">
    <property type="entry name" value="tRNA_sdUridine_synth_fam1_C"/>
</dbReference>
<dbReference type="EC" id="5.4.99.25" evidence="5"/>
<dbReference type="Pfam" id="PF01509">
    <property type="entry name" value="TruB_N"/>
    <property type="match status" value="1"/>
</dbReference>
<sequence length="296" mass="32789">MRDGIICIDKPAEHTSFDVIARVRGILHMKKVGHAGTLDPMTTGVLPVFLGRATKACDILPVQDKRYRARFQLGVTTDTQDCTGTVLERREVRVSREELIAAIRSFEGEQMQLPPMYSAIQVGGRRLYDIAREGGTVERTPRPVTFYSIEILDLGEDWAEIDVHCSKGSYIRTLCHDIGEKLGCGAMLTQLRRTMAAGFTEADCLTLEQLTALAAEGRAEEAVIPVERIFDCLPRLTLTPKLTRLFLNGAPLSLTQFTLPEGEELAVWSEAGEFLGIAAPDQEAGRLVTRKLFKLL</sequence>
<feature type="active site" description="Nucleophile" evidence="5">
    <location>
        <position position="39"/>
    </location>
</feature>
<dbReference type="HAMAP" id="MF_01080">
    <property type="entry name" value="TruB_bact"/>
    <property type="match status" value="1"/>
</dbReference>
<evidence type="ECO:0000313" key="9">
    <source>
        <dbReference type="EMBL" id="MBM6923199.1"/>
    </source>
</evidence>
<evidence type="ECO:0000259" key="6">
    <source>
        <dbReference type="Pfam" id="PF01509"/>
    </source>
</evidence>
<protein>
    <recommendedName>
        <fullName evidence="5">tRNA pseudouridine synthase B</fullName>
        <ecNumber evidence="5">5.4.99.25</ecNumber>
    </recommendedName>
    <alternativeName>
        <fullName evidence="5">tRNA pseudouridine(55) synthase</fullName>
        <shortName evidence="5">Psi55 synthase</shortName>
    </alternativeName>
    <alternativeName>
        <fullName evidence="5">tRNA pseudouridylate synthase</fullName>
    </alternativeName>
    <alternativeName>
        <fullName evidence="5">tRNA-uridine isomerase</fullName>
    </alternativeName>
</protein>
<evidence type="ECO:0000256" key="1">
    <source>
        <dbReference type="ARBA" id="ARBA00000385"/>
    </source>
</evidence>
<name>A0ABS2GP70_9FIRM</name>
<comment type="caution">
    <text evidence="9">The sequence shown here is derived from an EMBL/GenBank/DDBJ whole genome shotgun (WGS) entry which is preliminary data.</text>
</comment>
<comment type="similarity">
    <text evidence="2 5">Belongs to the pseudouridine synthase TruB family. Type 1 subfamily.</text>
</comment>
<gene>
    <name evidence="5 9" type="primary">truB</name>
    <name evidence="9" type="ORF">H9X81_05780</name>
</gene>
<evidence type="ECO:0000313" key="10">
    <source>
        <dbReference type="Proteomes" id="UP000724149"/>
    </source>
</evidence>
<dbReference type="CDD" id="cd02573">
    <property type="entry name" value="PseudoU_synth_EcTruB"/>
    <property type="match status" value="1"/>
</dbReference>
<dbReference type="Gene3D" id="3.30.2350.10">
    <property type="entry name" value="Pseudouridine synthase"/>
    <property type="match status" value="1"/>
</dbReference>
<dbReference type="SUPFAM" id="SSF55120">
    <property type="entry name" value="Pseudouridine synthase"/>
    <property type="match status" value="1"/>
</dbReference>
<accession>A0ABS2GP70</accession>
<organism evidence="9 10">
    <name type="scientific">Hydrogenoanaerobacterium saccharovorans</name>
    <dbReference type="NCBI Taxonomy" id="474960"/>
    <lineage>
        <taxon>Bacteria</taxon>
        <taxon>Bacillati</taxon>
        <taxon>Bacillota</taxon>
        <taxon>Clostridia</taxon>
        <taxon>Eubacteriales</taxon>
        <taxon>Oscillospiraceae</taxon>
        <taxon>Hydrogenoanaerobacterium</taxon>
    </lineage>
</organism>
<dbReference type="InterPro" id="IPR032819">
    <property type="entry name" value="TruB_C"/>
</dbReference>
<dbReference type="InterPro" id="IPR020103">
    <property type="entry name" value="PsdUridine_synth_cat_dom_sf"/>
</dbReference>
<dbReference type="InterPro" id="IPR014780">
    <property type="entry name" value="tRNA_psdUridine_synth_TruB"/>
</dbReference>